<organism evidence="1 2">
    <name type="scientific">Protea cynaroides</name>
    <dbReference type="NCBI Taxonomy" id="273540"/>
    <lineage>
        <taxon>Eukaryota</taxon>
        <taxon>Viridiplantae</taxon>
        <taxon>Streptophyta</taxon>
        <taxon>Embryophyta</taxon>
        <taxon>Tracheophyta</taxon>
        <taxon>Spermatophyta</taxon>
        <taxon>Magnoliopsida</taxon>
        <taxon>Proteales</taxon>
        <taxon>Proteaceae</taxon>
        <taxon>Protea</taxon>
    </lineage>
</organism>
<proteinExistence type="predicted"/>
<dbReference type="OrthoDB" id="1918565at2759"/>
<dbReference type="InterPro" id="IPR025886">
    <property type="entry name" value="PP2-like"/>
</dbReference>
<gene>
    <name evidence="1" type="ORF">NE237_012916</name>
</gene>
<evidence type="ECO:0000313" key="2">
    <source>
        <dbReference type="Proteomes" id="UP001141806"/>
    </source>
</evidence>
<protein>
    <submittedName>
        <fullName evidence="1">Uncharacterized protein</fullName>
    </submittedName>
</protein>
<dbReference type="PANTHER" id="PTHR32278">
    <property type="entry name" value="F-BOX DOMAIN-CONTAINING PROTEIN"/>
    <property type="match status" value="1"/>
</dbReference>
<dbReference type="Proteomes" id="UP001141806">
    <property type="component" value="Unassembled WGS sequence"/>
</dbReference>
<reference evidence="1" key="1">
    <citation type="journal article" date="2023" name="Plant J.">
        <title>The genome of the king protea, Protea cynaroides.</title>
        <authorList>
            <person name="Chang J."/>
            <person name="Duong T.A."/>
            <person name="Schoeman C."/>
            <person name="Ma X."/>
            <person name="Roodt D."/>
            <person name="Barker N."/>
            <person name="Li Z."/>
            <person name="Van de Peer Y."/>
            <person name="Mizrachi E."/>
        </authorList>
    </citation>
    <scope>NUCLEOTIDE SEQUENCE</scope>
    <source>
        <tissue evidence="1">Young leaves</tissue>
    </source>
</reference>
<dbReference type="AlphaFoldDB" id="A0A9Q0JZN8"/>
<dbReference type="EMBL" id="JAMYWD010000011">
    <property type="protein sequence ID" value="KAJ4956133.1"/>
    <property type="molecule type" value="Genomic_DNA"/>
</dbReference>
<evidence type="ECO:0000313" key="1">
    <source>
        <dbReference type="EMBL" id="KAJ4956133.1"/>
    </source>
</evidence>
<comment type="caution">
    <text evidence="1">The sequence shown here is derived from an EMBL/GenBank/DDBJ whole genome shotgun (WGS) entry which is preliminary data.</text>
</comment>
<sequence>METRLLSPNTTYVAYLVFKFTEYAFGFQYAPVEFSVKLGSDGGRLEQGQVKYEYLMTPRLTVADEHEPWRETEEGEDILSQWRELLESEAREKPKKRGDGWMEIKMGEFFNERGDDGEVEMSITEVEDPNWGKNGLIVEGIELRPKENQ</sequence>
<keyword evidence="2" id="KW-1185">Reference proteome</keyword>
<dbReference type="PANTHER" id="PTHR32278:SF111">
    <property type="entry name" value="F-BOX PROTEIN PP2-B12-RELATED"/>
    <property type="match status" value="1"/>
</dbReference>
<dbReference type="Pfam" id="PF14299">
    <property type="entry name" value="PP2"/>
    <property type="match status" value="1"/>
</dbReference>
<accession>A0A9Q0JZN8</accession>
<name>A0A9Q0JZN8_9MAGN</name>